<dbReference type="GO" id="GO:0008360">
    <property type="term" value="P:regulation of cell shape"/>
    <property type="evidence" value="ECO:0007669"/>
    <property type="project" value="UniProtKB-UniRule"/>
</dbReference>
<dbReference type="NCBIfam" id="NF010539">
    <property type="entry name" value="PRK13927.1"/>
    <property type="match status" value="1"/>
</dbReference>
<gene>
    <name evidence="6" type="primary">mreB</name>
    <name evidence="7" type="ORF">CGS58_02935</name>
</gene>
<comment type="function">
    <text evidence="6">Forms membrane-associated dynamic filaments that are essential for cell shape determination. Acts by regulating cell wall synthesis and cell elongation, and thus cell shape. A feedback loop between cell geometry and MreB localization may maintain elongated cell shape by targeting cell wall growth to regions of negative cell wall curvature.</text>
</comment>
<accession>A0A174BV34</accession>
<sequence length="341" mass="36239">MAQNDIGIDLGTTTIIIAQEGTGVVLNQPSVVAVDTRKNSVLEVGDKALAMVGRTPNYISAIFPLKDGVISDHTMTRELICRFVNQVYSSHMVKPRVAVCVPAAITGIESDAVVEAVMAAGARQVYLIDEPIAAALGSGIDITQPDGRMIIDIGGGTTDIAVLSLGGKVKATSVRVAGNHYDDEILKHVRNKFSIAIGQRTAEQLKKNVACCPQKADFNETMEIKGRSLLTGLPIRVNVSTSDLYEPVMMLSEQIGTAAHQVLEKTPPELAGDIFRNGVVLTGGGAQLHGLPEYLSQELKVNVEVSPDPVNCVALGTAMSLGVRDKLETGFTDATPRIGRR</sequence>
<dbReference type="HAMAP" id="MF_02207">
    <property type="entry name" value="MreB"/>
    <property type="match status" value="1"/>
</dbReference>
<comment type="caution">
    <text evidence="7">The sequence shown here is derived from an EMBL/GenBank/DDBJ whole genome shotgun (WGS) entry which is preliminary data.</text>
</comment>
<dbReference type="AlphaFoldDB" id="A0A174BV34"/>
<evidence type="ECO:0000256" key="1">
    <source>
        <dbReference type="ARBA" id="ARBA00022490"/>
    </source>
</evidence>
<proteinExistence type="inferred from homology"/>
<keyword evidence="1 6" id="KW-0963">Cytoplasm</keyword>
<comment type="subcellular location">
    <subcellularLocation>
        <location evidence="6">Cytoplasm</location>
    </subcellularLocation>
    <text evidence="6">Membrane-associated.</text>
</comment>
<evidence type="ECO:0000256" key="4">
    <source>
        <dbReference type="ARBA" id="ARBA00022960"/>
    </source>
</evidence>
<evidence type="ECO:0000256" key="3">
    <source>
        <dbReference type="ARBA" id="ARBA00022840"/>
    </source>
</evidence>
<dbReference type="Proteomes" id="UP000220005">
    <property type="component" value="Unassembled WGS sequence"/>
</dbReference>
<evidence type="ECO:0000313" key="8">
    <source>
        <dbReference type="Proteomes" id="UP000220005"/>
    </source>
</evidence>
<dbReference type="GO" id="GO:0005524">
    <property type="term" value="F:ATP binding"/>
    <property type="evidence" value="ECO:0007669"/>
    <property type="project" value="UniProtKB-KW"/>
</dbReference>
<keyword evidence="2 6" id="KW-0547">Nucleotide-binding</keyword>
<feature type="binding site" evidence="6">
    <location>
        <begin position="155"/>
        <end position="157"/>
    </location>
    <ligand>
        <name>ATP</name>
        <dbReference type="ChEBI" id="CHEBI:30616"/>
    </ligand>
</feature>
<evidence type="ECO:0000313" key="7">
    <source>
        <dbReference type="EMBL" id="PDX82442.1"/>
    </source>
</evidence>
<evidence type="ECO:0000256" key="2">
    <source>
        <dbReference type="ARBA" id="ARBA00022741"/>
    </source>
</evidence>
<dbReference type="RefSeq" id="WP_055191277.1">
    <property type="nucleotide sequence ID" value="NZ_NMTY01000004.1"/>
</dbReference>
<dbReference type="InterPro" id="IPR004753">
    <property type="entry name" value="MreB"/>
</dbReference>
<dbReference type="EMBL" id="NMTY01000004">
    <property type="protein sequence ID" value="PDX82442.1"/>
    <property type="molecule type" value="Genomic_DNA"/>
</dbReference>
<dbReference type="InterPro" id="IPR056546">
    <property type="entry name" value="MreB_MamK-like"/>
</dbReference>
<dbReference type="PANTHER" id="PTHR42749:SF1">
    <property type="entry name" value="CELL SHAPE-DETERMINING PROTEIN MREB"/>
    <property type="match status" value="1"/>
</dbReference>
<dbReference type="GO" id="GO:0005737">
    <property type="term" value="C:cytoplasm"/>
    <property type="evidence" value="ECO:0007669"/>
    <property type="project" value="UniProtKB-SubCell"/>
</dbReference>
<dbReference type="InterPro" id="IPR043129">
    <property type="entry name" value="ATPase_NBD"/>
</dbReference>
<keyword evidence="4 6" id="KW-0133">Cell shape</keyword>
<dbReference type="PANTHER" id="PTHR42749">
    <property type="entry name" value="CELL SHAPE-DETERMINING PROTEIN MREB"/>
    <property type="match status" value="1"/>
</dbReference>
<comment type="subunit">
    <text evidence="6">Forms polymers.</text>
</comment>
<feature type="binding site" evidence="6">
    <location>
        <begin position="203"/>
        <end position="206"/>
    </location>
    <ligand>
        <name>ATP</name>
        <dbReference type="ChEBI" id="CHEBI:30616"/>
    </ligand>
</feature>
<evidence type="ECO:0000256" key="6">
    <source>
        <dbReference type="HAMAP-Rule" id="MF_02207"/>
    </source>
</evidence>
<dbReference type="GO" id="GO:0000902">
    <property type="term" value="P:cell morphogenesis"/>
    <property type="evidence" value="ECO:0007669"/>
    <property type="project" value="InterPro"/>
</dbReference>
<dbReference type="OrthoDB" id="9768127at2"/>
<dbReference type="Pfam" id="PF06723">
    <property type="entry name" value="MreB_Mbl"/>
    <property type="match status" value="1"/>
</dbReference>
<dbReference type="Gene3D" id="3.30.420.40">
    <property type="match status" value="2"/>
</dbReference>
<evidence type="ECO:0000256" key="5">
    <source>
        <dbReference type="ARBA" id="ARBA00023458"/>
    </source>
</evidence>
<protein>
    <recommendedName>
        <fullName evidence="6">Cell shape-determining protein MreB</fullName>
    </recommendedName>
</protein>
<comment type="similarity">
    <text evidence="5 6">Belongs to the FtsA/MreB family.</text>
</comment>
<dbReference type="CDD" id="cd10225">
    <property type="entry name" value="ASKHA_NBD_MreB-like"/>
    <property type="match status" value="1"/>
</dbReference>
<dbReference type="SUPFAM" id="SSF53067">
    <property type="entry name" value="Actin-like ATPase domain"/>
    <property type="match status" value="2"/>
</dbReference>
<name>A0A174BV34_9FIRM</name>
<reference evidence="7 8" key="1">
    <citation type="journal article" date="2017" name="Front. Microbiol.">
        <title>New Insights into the Diversity of the Genus Faecalibacterium.</title>
        <authorList>
            <person name="Benevides L."/>
            <person name="Burman S."/>
            <person name="Martin R."/>
            <person name="Robert V."/>
            <person name="Thomas M."/>
            <person name="Miquel S."/>
            <person name="Chain F."/>
            <person name="Sokol H."/>
            <person name="Bermudez-Humaran L.G."/>
            <person name="Morrison M."/>
            <person name="Langella P."/>
            <person name="Azevedo V.A."/>
            <person name="Chatel J.M."/>
            <person name="Soares S."/>
        </authorList>
    </citation>
    <scope>NUCLEOTIDE SEQUENCE [LARGE SCALE GENOMIC DNA]</scope>
    <source>
        <strain evidence="7 8">CNCM I 4575</strain>
    </source>
</reference>
<keyword evidence="3 6" id="KW-0067">ATP-binding</keyword>
<dbReference type="PRINTS" id="PR01652">
    <property type="entry name" value="SHAPEPROTEIN"/>
</dbReference>
<comment type="caution">
    <text evidence="6">Lacks conserved residue(s) required for the propagation of feature annotation.</text>
</comment>
<organism evidence="7 8">
    <name type="scientific">Faecalibacterium prausnitzii</name>
    <dbReference type="NCBI Taxonomy" id="853"/>
    <lineage>
        <taxon>Bacteria</taxon>
        <taxon>Bacillati</taxon>
        <taxon>Bacillota</taxon>
        <taxon>Clostridia</taxon>
        <taxon>Eubacteriales</taxon>
        <taxon>Oscillospiraceae</taxon>
        <taxon>Faecalibacterium</taxon>
    </lineage>
</organism>